<dbReference type="Gene3D" id="4.10.240.10">
    <property type="entry name" value="Zn(2)-C6 fungal-type DNA-binding domain"/>
    <property type="match status" value="1"/>
</dbReference>
<sequence length="773" mass="85066">MDSIPAPNGAATAEMTGSFGPPRTCYFCRTHGIRCSGHSICDTCRAHDVECAYEAYGGGSQPGKPPYNPPRTEILSGYASPGSSLASTAATPSEASGAQRHLFEELEHAAHRLFVQSHISPAAELHRSGYWHGAATREPTHVGLKLPYRDVFNGLAQSIVELFLIRFNSLGCSPREQTTLVGLGRLFLQPQALPSFGLFAPPIPPQSFTDQKVQQLIEVWFATHPLSFVVSKTLLLQSYRNGTHDYELLALVLAEASFIVGDLDVASIEAFVEAARARVLERPSLSLSATQAIVILGWHDFCLDRPRQGYCYLEFARMVAAQCLAELRQASPGDYHMNGINIRAVETELYQRIYWIASSVALWVSLHQSSPDFDALSPLDTASLPPPDLSSSIVYSLDETSGNVASLVAQKTGVRELWSLAHLTSTIGPIFKLCLQQQQQQQQQRRHGSSSSTNSSPIGQQQQQQQQQPYWTAPTPPPQPSRPPMTTTTTTTGLAPLLRPLLADARARLPAQLDHSNPSQTFTCSAYQLIAIHTAFPAFPSSSSPSSPSPSSPSSSSGPMSMSMDDGRQQGASSTTTTTLQTIRTFLAATQTLQRQAALQDLFGGRADHDVRTAPWVVLGLDTCGRAVARMMRQIVILQQQQQQQQQQQLGGKMARVAGVVQEVARSLSLWSDSNTINRFLEYGEMNTIWRNTVTAIYQQQFEDLPRFSWPDDSANIIVDCLQKKVFPFNTRNYQEFAQYMFSSSEQSLMSVPPRYLPGNVNTDIAWTNRHAF</sequence>
<evidence type="ECO:0000256" key="1">
    <source>
        <dbReference type="ARBA" id="ARBA00004123"/>
    </source>
</evidence>
<evidence type="ECO:0000313" key="8">
    <source>
        <dbReference type="Proteomes" id="UP001521184"/>
    </source>
</evidence>
<name>A0ABR3TF07_9PEZI</name>
<reference evidence="7 8" key="1">
    <citation type="journal article" date="2023" name="Plant Dis.">
        <title>First Report of Diplodia intermedia Causing Canker and Dieback Diseases on Apple Trees in Canada.</title>
        <authorList>
            <person name="Ellouze W."/>
            <person name="Ilyukhin E."/>
            <person name="Sulman M."/>
            <person name="Ali S."/>
        </authorList>
    </citation>
    <scope>NUCLEOTIDE SEQUENCE [LARGE SCALE GENOMIC DNA]</scope>
    <source>
        <strain evidence="7 8">M45-28</strain>
    </source>
</reference>
<evidence type="ECO:0008006" key="9">
    <source>
        <dbReference type="Google" id="ProtNLM"/>
    </source>
</evidence>
<keyword evidence="8" id="KW-1185">Reference proteome</keyword>
<evidence type="ECO:0000313" key="7">
    <source>
        <dbReference type="EMBL" id="KAL1638120.1"/>
    </source>
</evidence>
<feature type="compositionally biased region" description="Pro residues" evidence="6">
    <location>
        <begin position="474"/>
        <end position="483"/>
    </location>
</feature>
<feature type="compositionally biased region" description="Low complexity" evidence="6">
    <location>
        <begin position="439"/>
        <end position="473"/>
    </location>
</feature>
<dbReference type="SUPFAM" id="SSF57701">
    <property type="entry name" value="Zn2/Cys6 DNA-binding domain"/>
    <property type="match status" value="1"/>
</dbReference>
<dbReference type="EMBL" id="JAKEKT020000081">
    <property type="protein sequence ID" value="KAL1638120.1"/>
    <property type="molecule type" value="Genomic_DNA"/>
</dbReference>
<feature type="region of interest" description="Disordered" evidence="6">
    <location>
        <begin position="439"/>
        <end position="492"/>
    </location>
</feature>
<dbReference type="CDD" id="cd00067">
    <property type="entry name" value="GAL4"/>
    <property type="match status" value="1"/>
</dbReference>
<dbReference type="PANTHER" id="PTHR47338:SF5">
    <property type="entry name" value="ZN(II)2CYS6 TRANSCRIPTION FACTOR (EUROFUNG)"/>
    <property type="match status" value="1"/>
</dbReference>
<proteinExistence type="predicted"/>
<evidence type="ECO:0000256" key="2">
    <source>
        <dbReference type="ARBA" id="ARBA00022723"/>
    </source>
</evidence>
<dbReference type="InterPro" id="IPR001138">
    <property type="entry name" value="Zn2Cys6_DnaBD"/>
</dbReference>
<dbReference type="InterPro" id="IPR050815">
    <property type="entry name" value="TF_fung"/>
</dbReference>
<keyword evidence="4" id="KW-0804">Transcription</keyword>
<evidence type="ECO:0000256" key="5">
    <source>
        <dbReference type="ARBA" id="ARBA00023242"/>
    </source>
</evidence>
<dbReference type="Proteomes" id="UP001521184">
    <property type="component" value="Unassembled WGS sequence"/>
</dbReference>
<evidence type="ECO:0000256" key="4">
    <source>
        <dbReference type="ARBA" id="ARBA00023163"/>
    </source>
</evidence>
<keyword evidence="2" id="KW-0479">Metal-binding</keyword>
<dbReference type="PANTHER" id="PTHR47338">
    <property type="entry name" value="ZN(II)2CYS6 TRANSCRIPTION FACTOR (EUROFUNG)-RELATED"/>
    <property type="match status" value="1"/>
</dbReference>
<comment type="caution">
    <text evidence="7">The sequence shown here is derived from an EMBL/GenBank/DDBJ whole genome shotgun (WGS) entry which is preliminary data.</text>
</comment>
<evidence type="ECO:0000256" key="3">
    <source>
        <dbReference type="ARBA" id="ARBA00023015"/>
    </source>
</evidence>
<feature type="compositionally biased region" description="Low complexity" evidence="6">
    <location>
        <begin position="552"/>
        <end position="564"/>
    </location>
</feature>
<dbReference type="InterPro" id="IPR036864">
    <property type="entry name" value="Zn2-C6_fun-type_DNA-bd_sf"/>
</dbReference>
<gene>
    <name evidence="7" type="ORF">SLS58_008957</name>
</gene>
<feature type="region of interest" description="Disordered" evidence="6">
    <location>
        <begin position="539"/>
        <end position="577"/>
    </location>
</feature>
<accession>A0ABR3TF07</accession>
<evidence type="ECO:0000256" key="6">
    <source>
        <dbReference type="SAM" id="MobiDB-lite"/>
    </source>
</evidence>
<protein>
    <recommendedName>
        <fullName evidence="9">Zn(2)-C6 fungal-type domain-containing protein</fullName>
    </recommendedName>
</protein>
<keyword evidence="5" id="KW-0539">Nucleus</keyword>
<keyword evidence="3" id="KW-0805">Transcription regulation</keyword>
<organism evidence="7 8">
    <name type="scientific">Diplodia intermedia</name>
    <dbReference type="NCBI Taxonomy" id="856260"/>
    <lineage>
        <taxon>Eukaryota</taxon>
        <taxon>Fungi</taxon>
        <taxon>Dikarya</taxon>
        <taxon>Ascomycota</taxon>
        <taxon>Pezizomycotina</taxon>
        <taxon>Dothideomycetes</taxon>
        <taxon>Dothideomycetes incertae sedis</taxon>
        <taxon>Botryosphaeriales</taxon>
        <taxon>Botryosphaeriaceae</taxon>
        <taxon>Diplodia</taxon>
    </lineage>
</organism>
<comment type="subcellular location">
    <subcellularLocation>
        <location evidence="1">Nucleus</location>
    </subcellularLocation>
</comment>